<evidence type="ECO:0000259" key="4">
    <source>
        <dbReference type="PROSITE" id="PS50110"/>
    </source>
</evidence>
<evidence type="ECO:0000313" key="5">
    <source>
        <dbReference type="EMBL" id="KAK1288312.1"/>
    </source>
</evidence>
<dbReference type="AlphaFoldDB" id="A0AAV9CHZ3"/>
<organism evidence="5 6">
    <name type="scientific">Acorus calamus</name>
    <name type="common">Sweet flag</name>
    <dbReference type="NCBI Taxonomy" id="4465"/>
    <lineage>
        <taxon>Eukaryota</taxon>
        <taxon>Viridiplantae</taxon>
        <taxon>Streptophyta</taxon>
        <taxon>Embryophyta</taxon>
        <taxon>Tracheophyta</taxon>
        <taxon>Spermatophyta</taxon>
        <taxon>Magnoliopsida</taxon>
        <taxon>Liliopsida</taxon>
        <taxon>Acoraceae</taxon>
        <taxon>Acorus</taxon>
    </lineage>
</organism>
<keyword evidence="3" id="KW-0812">Transmembrane</keyword>
<proteinExistence type="predicted"/>
<dbReference type="PANTHER" id="PTHR43874">
    <property type="entry name" value="TWO-COMPONENT RESPONSE REGULATOR"/>
    <property type="match status" value="1"/>
</dbReference>
<dbReference type="GO" id="GO:0009736">
    <property type="term" value="P:cytokinin-activated signaling pathway"/>
    <property type="evidence" value="ECO:0007669"/>
    <property type="project" value="InterPro"/>
</dbReference>
<dbReference type="Pfam" id="PF00072">
    <property type="entry name" value="Response_reg"/>
    <property type="match status" value="1"/>
</dbReference>
<dbReference type="InterPro" id="IPR011006">
    <property type="entry name" value="CheY-like_superfamily"/>
</dbReference>
<evidence type="ECO:0000256" key="3">
    <source>
        <dbReference type="SAM" id="Phobius"/>
    </source>
</evidence>
<dbReference type="InterPro" id="IPR001789">
    <property type="entry name" value="Sig_transdc_resp-reg_receiver"/>
</dbReference>
<feature type="domain" description="Response regulatory" evidence="4">
    <location>
        <begin position="8"/>
        <end position="134"/>
    </location>
</feature>
<dbReference type="SUPFAM" id="SSF52172">
    <property type="entry name" value="CheY-like"/>
    <property type="match status" value="1"/>
</dbReference>
<evidence type="ECO:0000256" key="1">
    <source>
        <dbReference type="ARBA" id="ARBA00023012"/>
    </source>
</evidence>
<name>A0AAV9CHZ3_ACOCL</name>
<accession>A0AAV9CHZ3</accession>
<keyword evidence="3" id="KW-0472">Membrane</keyword>
<gene>
    <name evidence="5" type="primary">ARR3</name>
    <name evidence="5" type="ORF">QJS10_CPB19g00226</name>
</gene>
<reference evidence="5" key="2">
    <citation type="submission" date="2023-06" db="EMBL/GenBank/DDBJ databases">
        <authorList>
            <person name="Ma L."/>
            <person name="Liu K.-W."/>
            <person name="Li Z."/>
            <person name="Hsiao Y.-Y."/>
            <person name="Qi Y."/>
            <person name="Fu T."/>
            <person name="Tang G."/>
            <person name="Zhang D."/>
            <person name="Sun W.-H."/>
            <person name="Liu D.-K."/>
            <person name="Li Y."/>
            <person name="Chen G.-Z."/>
            <person name="Liu X.-D."/>
            <person name="Liao X.-Y."/>
            <person name="Jiang Y.-T."/>
            <person name="Yu X."/>
            <person name="Hao Y."/>
            <person name="Huang J."/>
            <person name="Zhao X.-W."/>
            <person name="Ke S."/>
            <person name="Chen Y.-Y."/>
            <person name="Wu W.-L."/>
            <person name="Hsu J.-L."/>
            <person name="Lin Y.-F."/>
            <person name="Huang M.-D."/>
            <person name="Li C.-Y."/>
            <person name="Huang L."/>
            <person name="Wang Z.-W."/>
            <person name="Zhao X."/>
            <person name="Zhong W.-Y."/>
            <person name="Peng D.-H."/>
            <person name="Ahmad S."/>
            <person name="Lan S."/>
            <person name="Zhang J.-S."/>
            <person name="Tsai W.-C."/>
            <person name="Van De Peer Y."/>
            <person name="Liu Z.-J."/>
        </authorList>
    </citation>
    <scope>NUCLEOTIDE SEQUENCE</scope>
    <source>
        <strain evidence="5">CP</strain>
        <tissue evidence="5">Leaves</tissue>
    </source>
</reference>
<keyword evidence="1" id="KW-0902">Two-component regulatory system</keyword>
<protein>
    <submittedName>
        <fullName evidence="5">Two-component response regulator ARR3</fullName>
    </submittedName>
</protein>
<feature type="modified residue" description="4-aspartylphosphate" evidence="2">
    <location>
        <position position="67"/>
    </location>
</feature>
<dbReference type="PROSITE" id="PS50110">
    <property type="entry name" value="RESPONSE_REGULATORY"/>
    <property type="match status" value="1"/>
</dbReference>
<dbReference type="InterPro" id="IPR045279">
    <property type="entry name" value="ARR-like"/>
</dbReference>
<keyword evidence="3" id="KW-1133">Transmembrane helix</keyword>
<dbReference type="GO" id="GO:0000160">
    <property type="term" value="P:phosphorelay signal transduction system"/>
    <property type="evidence" value="ECO:0007669"/>
    <property type="project" value="UniProtKB-KW"/>
</dbReference>
<sequence>MEEENRVRVLVVDDCPVDRKVVERLLKNGSFEVIVVNSGKKAMEVLGLHEEMSPAINDQRFDIILTDYCMPEMTGYDLLKVIKENNSVTSVPVVIMSSENNAQRINSCQVVGAEDFVLKPLQAGDIQRLRGHVRRNKQVATTTLGPAVPIMCKRPNTFLDRTRYRLRRVVASVSWVFYLGCIWWVLVLVLAL</sequence>
<keyword evidence="2" id="KW-0597">Phosphoprotein</keyword>
<dbReference type="Proteomes" id="UP001180020">
    <property type="component" value="Unassembled WGS sequence"/>
</dbReference>
<dbReference type="EMBL" id="JAUJYO010000019">
    <property type="protein sequence ID" value="KAK1288312.1"/>
    <property type="molecule type" value="Genomic_DNA"/>
</dbReference>
<evidence type="ECO:0000256" key="2">
    <source>
        <dbReference type="PROSITE-ProRule" id="PRU00169"/>
    </source>
</evidence>
<reference evidence="5" key="1">
    <citation type="journal article" date="2023" name="Nat. Commun.">
        <title>Diploid and tetraploid genomes of Acorus and the evolution of monocots.</title>
        <authorList>
            <person name="Ma L."/>
            <person name="Liu K.W."/>
            <person name="Li Z."/>
            <person name="Hsiao Y.Y."/>
            <person name="Qi Y."/>
            <person name="Fu T."/>
            <person name="Tang G.D."/>
            <person name="Zhang D."/>
            <person name="Sun W.H."/>
            <person name="Liu D.K."/>
            <person name="Li Y."/>
            <person name="Chen G.Z."/>
            <person name="Liu X.D."/>
            <person name="Liao X.Y."/>
            <person name="Jiang Y.T."/>
            <person name="Yu X."/>
            <person name="Hao Y."/>
            <person name="Huang J."/>
            <person name="Zhao X.W."/>
            <person name="Ke S."/>
            <person name="Chen Y.Y."/>
            <person name="Wu W.L."/>
            <person name="Hsu J.L."/>
            <person name="Lin Y.F."/>
            <person name="Huang M.D."/>
            <person name="Li C.Y."/>
            <person name="Huang L."/>
            <person name="Wang Z.W."/>
            <person name="Zhao X."/>
            <person name="Zhong W.Y."/>
            <person name="Peng D.H."/>
            <person name="Ahmad S."/>
            <person name="Lan S."/>
            <person name="Zhang J.S."/>
            <person name="Tsai W.C."/>
            <person name="Van de Peer Y."/>
            <person name="Liu Z.J."/>
        </authorList>
    </citation>
    <scope>NUCLEOTIDE SEQUENCE</scope>
    <source>
        <strain evidence="5">CP</strain>
    </source>
</reference>
<feature type="transmembrane region" description="Helical" evidence="3">
    <location>
        <begin position="169"/>
        <end position="191"/>
    </location>
</feature>
<comment type="caution">
    <text evidence="5">The sequence shown here is derived from an EMBL/GenBank/DDBJ whole genome shotgun (WGS) entry which is preliminary data.</text>
</comment>
<dbReference type="PANTHER" id="PTHR43874:SF85">
    <property type="entry name" value="TWO-COMPONENT RESPONSE REGULATOR ORR2"/>
    <property type="match status" value="1"/>
</dbReference>
<evidence type="ECO:0000313" key="6">
    <source>
        <dbReference type="Proteomes" id="UP001180020"/>
    </source>
</evidence>
<dbReference type="Gene3D" id="3.40.50.2300">
    <property type="match status" value="1"/>
</dbReference>
<dbReference type="SMART" id="SM00448">
    <property type="entry name" value="REC"/>
    <property type="match status" value="1"/>
</dbReference>
<keyword evidence="6" id="KW-1185">Reference proteome</keyword>